<dbReference type="EMBL" id="CP003630">
    <property type="protein sequence ID" value="AFZ20684.1"/>
    <property type="molecule type" value="Genomic_DNA"/>
</dbReference>
<dbReference type="HOGENOM" id="CLU_155096_0_0_3"/>
<dbReference type="eggNOG" id="ENOG5034152">
    <property type="taxonomic scope" value="Bacteria"/>
</dbReference>
<accession>K9WLN0</accession>
<evidence type="ECO:0000313" key="1">
    <source>
        <dbReference type="EMBL" id="AFZ20684.1"/>
    </source>
</evidence>
<dbReference type="STRING" id="1173027.Mic7113_5026"/>
<dbReference type="RefSeq" id="WP_015184817.1">
    <property type="nucleotide sequence ID" value="NC_019738.1"/>
</dbReference>
<keyword evidence="2" id="KW-1185">Reference proteome</keyword>
<dbReference type="KEGG" id="mic:Mic7113_5026"/>
<name>K9WLN0_9CYAN</name>
<dbReference type="OrthoDB" id="461705at2"/>
<organism evidence="1 2">
    <name type="scientific">Allocoleopsis franciscana PCC 7113</name>
    <dbReference type="NCBI Taxonomy" id="1173027"/>
    <lineage>
        <taxon>Bacteria</taxon>
        <taxon>Bacillati</taxon>
        <taxon>Cyanobacteriota</taxon>
        <taxon>Cyanophyceae</taxon>
        <taxon>Coleofasciculales</taxon>
        <taxon>Coleofasciculaceae</taxon>
        <taxon>Allocoleopsis</taxon>
        <taxon>Allocoleopsis franciscana</taxon>
    </lineage>
</organism>
<protein>
    <submittedName>
        <fullName evidence="1">Uncharacterized protein</fullName>
    </submittedName>
</protein>
<gene>
    <name evidence="1" type="ORF">Mic7113_5026</name>
</gene>
<dbReference type="AlphaFoldDB" id="K9WLN0"/>
<reference evidence="1 2" key="1">
    <citation type="submission" date="2012-06" db="EMBL/GenBank/DDBJ databases">
        <title>Finished chromosome of genome of Microcoleus sp. PCC 7113.</title>
        <authorList>
            <consortium name="US DOE Joint Genome Institute"/>
            <person name="Gugger M."/>
            <person name="Coursin T."/>
            <person name="Rippka R."/>
            <person name="Tandeau De Marsac N."/>
            <person name="Huntemann M."/>
            <person name="Wei C.-L."/>
            <person name="Han J."/>
            <person name="Detter J.C."/>
            <person name="Han C."/>
            <person name="Tapia R."/>
            <person name="Chen A."/>
            <person name="Kyrpides N."/>
            <person name="Mavromatis K."/>
            <person name="Markowitz V."/>
            <person name="Szeto E."/>
            <person name="Ivanova N."/>
            <person name="Pagani I."/>
            <person name="Pati A."/>
            <person name="Goodwin L."/>
            <person name="Nordberg H.P."/>
            <person name="Cantor M.N."/>
            <person name="Hua S.X."/>
            <person name="Woyke T."/>
            <person name="Kerfeld C.A."/>
        </authorList>
    </citation>
    <scope>NUCLEOTIDE SEQUENCE [LARGE SCALE GENOMIC DNA]</scope>
    <source>
        <strain evidence="1 2">PCC 7113</strain>
    </source>
</reference>
<proteinExistence type="predicted"/>
<sequence>MTRLFRRLQPAQKFRITVGAIAQGAPAKLIAQLLKIPKHLIVRVECWAYVLFVHRGDRGGQFICYRQLRQWQNAVACQIQNCSTWQELRSLWLAIEHDYTKYKEQYPDEHYPFLCQIWTKHWDMVWNEPESSPTGL</sequence>
<dbReference type="Proteomes" id="UP000010471">
    <property type="component" value="Chromosome"/>
</dbReference>
<evidence type="ECO:0000313" key="2">
    <source>
        <dbReference type="Proteomes" id="UP000010471"/>
    </source>
</evidence>